<gene>
    <name evidence="3" type="ORF">C7M84_021951</name>
</gene>
<protein>
    <submittedName>
        <fullName evidence="3">Uncharacterized protein</fullName>
    </submittedName>
</protein>
<dbReference type="EMBL" id="QCYY01000485">
    <property type="protein sequence ID" value="ROT84864.1"/>
    <property type="molecule type" value="Genomic_DNA"/>
</dbReference>
<feature type="signal peptide" evidence="2">
    <location>
        <begin position="1"/>
        <end position="20"/>
    </location>
</feature>
<reference evidence="3 4" key="2">
    <citation type="submission" date="2019-01" db="EMBL/GenBank/DDBJ databases">
        <title>The decoding of complex shrimp genome reveals the adaptation for benthos swimmer, frequently molting mechanism and breeding impact on genome.</title>
        <authorList>
            <person name="Sun Y."/>
            <person name="Gao Y."/>
            <person name="Yu Y."/>
        </authorList>
    </citation>
    <scope>NUCLEOTIDE SEQUENCE [LARGE SCALE GENOMIC DNA]</scope>
    <source>
        <tissue evidence="3">Muscle</tissue>
    </source>
</reference>
<reference evidence="3 4" key="1">
    <citation type="submission" date="2018-04" db="EMBL/GenBank/DDBJ databases">
        <authorList>
            <person name="Zhang X."/>
            <person name="Yuan J."/>
            <person name="Li F."/>
            <person name="Xiang J."/>
        </authorList>
    </citation>
    <scope>NUCLEOTIDE SEQUENCE [LARGE SCALE GENOMIC DNA]</scope>
    <source>
        <tissue evidence="3">Muscle</tissue>
    </source>
</reference>
<feature type="region of interest" description="Disordered" evidence="1">
    <location>
        <begin position="59"/>
        <end position="145"/>
    </location>
</feature>
<dbReference type="PRINTS" id="PR01217">
    <property type="entry name" value="PRICHEXTENSN"/>
</dbReference>
<feature type="chain" id="PRO_5019369735" evidence="2">
    <location>
        <begin position="21"/>
        <end position="460"/>
    </location>
</feature>
<feature type="compositionally biased region" description="Pro residues" evidence="1">
    <location>
        <begin position="59"/>
        <end position="83"/>
    </location>
</feature>
<evidence type="ECO:0000256" key="1">
    <source>
        <dbReference type="SAM" id="MobiDB-lite"/>
    </source>
</evidence>
<comment type="caution">
    <text evidence="3">The sequence shown here is derived from an EMBL/GenBank/DDBJ whole genome shotgun (WGS) entry which is preliminary data.</text>
</comment>
<name>A0A423U832_PENVA</name>
<accession>A0A423U832</accession>
<sequence length="460" mass="48704">MSGLAIPLFVSLLHFSTLLPSPLHPRRFLPSPPLPLPFPPFPSPPLLSSFPIPLTHPLPPPPLHHLPTPSPSPSPPPPHPPSPVLSHPLPLSFPPLSTTSPTPSPSPSPPPPHPFPSPEATQQQPCYDGRWRGGGGGGGSVPTQCQPETGKVLPVIGGCSARGCGGLGSAMGCHERKIKDPRAGVESRNRYVNGEVSRAESATQSAPKLARAPLSLSLSLFPSFPSLPLSLRPLPSLSFLPLSLPLAFLPSTLHFSLRYHSRSFLICSHPSFTPLPSFFPFPSHFTSPLRLVPLPSGCSSSSPPSSRLPASCFATSLLIVPLSPSPRPTLHCSLRLCPLSPLALPFPRCALSLSLVLSPPSSLPYPLHSSPPFPSFPSSLPCALPSLPLPLRLLSFPLLSPAFLPTSLPIFRPLPSCATLPYLIVLHLSSPLALDLGGFMLKPRGAESDSCHGPDQSLFF</sequence>
<feature type="compositionally biased region" description="Pro residues" evidence="1">
    <location>
        <begin position="102"/>
        <end position="117"/>
    </location>
</feature>
<dbReference type="AlphaFoldDB" id="A0A423U832"/>
<proteinExistence type="predicted"/>
<keyword evidence="4" id="KW-1185">Reference proteome</keyword>
<evidence type="ECO:0000256" key="2">
    <source>
        <dbReference type="SAM" id="SignalP"/>
    </source>
</evidence>
<organism evidence="3 4">
    <name type="scientific">Penaeus vannamei</name>
    <name type="common">Whiteleg shrimp</name>
    <name type="synonym">Litopenaeus vannamei</name>
    <dbReference type="NCBI Taxonomy" id="6689"/>
    <lineage>
        <taxon>Eukaryota</taxon>
        <taxon>Metazoa</taxon>
        <taxon>Ecdysozoa</taxon>
        <taxon>Arthropoda</taxon>
        <taxon>Crustacea</taxon>
        <taxon>Multicrustacea</taxon>
        <taxon>Malacostraca</taxon>
        <taxon>Eumalacostraca</taxon>
        <taxon>Eucarida</taxon>
        <taxon>Decapoda</taxon>
        <taxon>Dendrobranchiata</taxon>
        <taxon>Penaeoidea</taxon>
        <taxon>Penaeidae</taxon>
        <taxon>Penaeus</taxon>
    </lineage>
</organism>
<evidence type="ECO:0000313" key="4">
    <source>
        <dbReference type="Proteomes" id="UP000283509"/>
    </source>
</evidence>
<keyword evidence="2" id="KW-0732">Signal</keyword>
<dbReference type="Proteomes" id="UP000283509">
    <property type="component" value="Unassembled WGS sequence"/>
</dbReference>
<feature type="compositionally biased region" description="Low complexity" evidence="1">
    <location>
        <begin position="84"/>
        <end position="101"/>
    </location>
</feature>
<evidence type="ECO:0000313" key="3">
    <source>
        <dbReference type="EMBL" id="ROT84864.1"/>
    </source>
</evidence>